<protein>
    <submittedName>
        <fullName evidence="1">Uncharacterized protein</fullName>
    </submittedName>
</protein>
<proteinExistence type="predicted"/>
<name>A0A517NZP6_9BACT</name>
<dbReference type="RefSeq" id="WP_145420477.1">
    <property type="nucleotide sequence ID" value="NZ_CP036526.1"/>
</dbReference>
<evidence type="ECO:0000313" key="1">
    <source>
        <dbReference type="EMBL" id="QDT12599.1"/>
    </source>
</evidence>
<sequence>MNSDPENKITCACPSGHKVRGEASLCGEKVICPRCKRVFVFGHRDDQPSRVSDTGVMRILGDMPAPLPPAGADDSPETKPCGRCNIAIDASASVCKHCNSYVGVMPRFMRSLNQAPTLHQN</sequence>
<keyword evidence="2" id="KW-1185">Reference proteome</keyword>
<dbReference type="OrthoDB" id="286745at2"/>
<dbReference type="Proteomes" id="UP000319817">
    <property type="component" value="Chromosome"/>
</dbReference>
<organism evidence="1 2">
    <name type="scientific">Stieleria marina</name>
    <dbReference type="NCBI Taxonomy" id="1930275"/>
    <lineage>
        <taxon>Bacteria</taxon>
        <taxon>Pseudomonadati</taxon>
        <taxon>Planctomycetota</taxon>
        <taxon>Planctomycetia</taxon>
        <taxon>Pirellulales</taxon>
        <taxon>Pirellulaceae</taxon>
        <taxon>Stieleria</taxon>
    </lineage>
</organism>
<evidence type="ECO:0000313" key="2">
    <source>
        <dbReference type="Proteomes" id="UP000319817"/>
    </source>
</evidence>
<gene>
    <name evidence="1" type="ORF">K239x_46090</name>
</gene>
<reference evidence="1 2" key="1">
    <citation type="submission" date="2019-02" db="EMBL/GenBank/DDBJ databases">
        <title>Deep-cultivation of Planctomycetes and their phenomic and genomic characterization uncovers novel biology.</title>
        <authorList>
            <person name="Wiegand S."/>
            <person name="Jogler M."/>
            <person name="Boedeker C."/>
            <person name="Pinto D."/>
            <person name="Vollmers J."/>
            <person name="Rivas-Marin E."/>
            <person name="Kohn T."/>
            <person name="Peeters S.H."/>
            <person name="Heuer A."/>
            <person name="Rast P."/>
            <person name="Oberbeckmann S."/>
            <person name="Bunk B."/>
            <person name="Jeske O."/>
            <person name="Meyerdierks A."/>
            <person name="Storesund J.E."/>
            <person name="Kallscheuer N."/>
            <person name="Luecker S."/>
            <person name="Lage O.M."/>
            <person name="Pohl T."/>
            <person name="Merkel B.J."/>
            <person name="Hornburger P."/>
            <person name="Mueller R.-W."/>
            <person name="Bruemmer F."/>
            <person name="Labrenz M."/>
            <person name="Spormann A.M."/>
            <person name="Op den Camp H."/>
            <person name="Overmann J."/>
            <person name="Amann R."/>
            <person name="Jetten M.S.M."/>
            <person name="Mascher T."/>
            <person name="Medema M.H."/>
            <person name="Devos D.P."/>
            <person name="Kaster A.-K."/>
            <person name="Ovreas L."/>
            <person name="Rohde M."/>
            <person name="Galperin M.Y."/>
            <person name="Jogler C."/>
        </authorList>
    </citation>
    <scope>NUCLEOTIDE SEQUENCE [LARGE SCALE GENOMIC DNA]</scope>
    <source>
        <strain evidence="1 2">K23_9</strain>
    </source>
</reference>
<dbReference type="EMBL" id="CP036526">
    <property type="protein sequence ID" value="QDT12599.1"/>
    <property type="molecule type" value="Genomic_DNA"/>
</dbReference>
<accession>A0A517NZP6</accession>
<dbReference type="AlphaFoldDB" id="A0A517NZP6"/>